<feature type="modified residue" description="4-aspartylphosphate" evidence="3">
    <location>
        <position position="73"/>
    </location>
</feature>
<dbReference type="PANTHER" id="PTHR32071">
    <property type="entry name" value="TRANSCRIPTIONAL REGULATORY PROTEIN"/>
    <property type="match status" value="1"/>
</dbReference>
<evidence type="ECO:0000313" key="6">
    <source>
        <dbReference type="EMBL" id="KAB8039536.1"/>
    </source>
</evidence>
<evidence type="ECO:0000256" key="2">
    <source>
        <dbReference type="ARBA" id="ARBA00022840"/>
    </source>
</evidence>
<dbReference type="SUPFAM" id="SSF52540">
    <property type="entry name" value="P-loop containing nucleoside triphosphate hydrolases"/>
    <property type="match status" value="1"/>
</dbReference>
<evidence type="ECO:0000256" key="1">
    <source>
        <dbReference type="ARBA" id="ARBA00022741"/>
    </source>
</evidence>
<dbReference type="InterPro" id="IPR002078">
    <property type="entry name" value="Sigma_54_int"/>
</dbReference>
<dbReference type="InterPro" id="IPR025662">
    <property type="entry name" value="Sigma_54_int_dom_ATP-bd_1"/>
</dbReference>
<evidence type="ECO:0000313" key="7">
    <source>
        <dbReference type="Proteomes" id="UP000437748"/>
    </source>
</evidence>
<dbReference type="InterPro" id="IPR001789">
    <property type="entry name" value="Sig_transdc_resp-reg_receiver"/>
</dbReference>
<dbReference type="AlphaFoldDB" id="A0A6N6VXS3"/>
<keyword evidence="1" id="KW-0547">Nucleotide-binding</keyword>
<dbReference type="Pfam" id="PF00072">
    <property type="entry name" value="Response_reg"/>
    <property type="match status" value="1"/>
</dbReference>
<dbReference type="GO" id="GO:0000160">
    <property type="term" value="P:phosphorelay signal transduction system"/>
    <property type="evidence" value="ECO:0007669"/>
    <property type="project" value="InterPro"/>
</dbReference>
<dbReference type="Gene3D" id="1.10.10.60">
    <property type="entry name" value="Homeodomain-like"/>
    <property type="match status" value="1"/>
</dbReference>
<dbReference type="Proteomes" id="UP000437748">
    <property type="component" value="Unassembled WGS sequence"/>
</dbReference>
<evidence type="ECO:0000259" key="4">
    <source>
        <dbReference type="PROSITE" id="PS50045"/>
    </source>
</evidence>
<dbReference type="SUPFAM" id="SSF52172">
    <property type="entry name" value="CheY-like"/>
    <property type="match status" value="1"/>
</dbReference>
<dbReference type="CDD" id="cd00009">
    <property type="entry name" value="AAA"/>
    <property type="match status" value="1"/>
</dbReference>
<dbReference type="InterPro" id="IPR027417">
    <property type="entry name" value="P-loop_NTPase"/>
</dbReference>
<dbReference type="Gene3D" id="3.40.50.2300">
    <property type="match status" value="1"/>
</dbReference>
<keyword evidence="7" id="KW-1185">Reference proteome</keyword>
<proteinExistence type="predicted"/>
<dbReference type="Gene3D" id="1.10.8.60">
    <property type="match status" value="1"/>
</dbReference>
<keyword evidence="3" id="KW-0597">Phosphoprotein</keyword>
<dbReference type="InterPro" id="IPR011006">
    <property type="entry name" value="CheY-like_superfamily"/>
</dbReference>
<dbReference type="PROSITE" id="PS50045">
    <property type="entry name" value="SIGMA54_INTERACT_4"/>
    <property type="match status" value="1"/>
</dbReference>
<comment type="caution">
    <text evidence="6">The sequence shown here is derived from an EMBL/GenBank/DDBJ whole genome shotgun (WGS) entry which is preliminary data.</text>
</comment>
<sequence>MRGDMVLKHQYPSDKDVFNLIQLDDDPLELKNLAKILKSNPKNIKFQVSSFLTIRDLKLGIKEISEIDFAILDIYLSDDMNQTGISVVQELKNNHPNIIILMSSNLDDPDTILQSLRAGADEFISKKMEKNNVVEKIFQVRKSVMNKRGINISDKKEEYIFNKYSGETMKKISRRIPQIMNSAITSVYIEGESGTGKEVVAELFEDYAKNIPFVKMNCGSISPSLLESELFGYVKGAFTGATSNKPGLLESASGGWFFLDEVASLSHSAQVALLRALENQEVTRIGESVSRKINIRFIAASNVPLILRVKEGLFRNDLWQRLCETEIILKPLRERKTEIPDLIMYFCRTMKGGPYKIENTALNVLCKLSWNEGNVRELRNCLRAMTEHQTNKILTPLGIPERILLKNKDLKDLTKINEEEFIKIPIKNENQEFLSYEKMTEILWEKYFQKISEEKINITKLSKKLGIARSTLQLKIKKLKLKK</sequence>
<name>A0A6N6VXS3_9BACT</name>
<evidence type="ECO:0000259" key="5">
    <source>
        <dbReference type="PROSITE" id="PS50110"/>
    </source>
</evidence>
<dbReference type="InterPro" id="IPR058031">
    <property type="entry name" value="AAA_lid_NorR"/>
</dbReference>
<dbReference type="CDD" id="cd00156">
    <property type="entry name" value="REC"/>
    <property type="match status" value="1"/>
</dbReference>
<reference evidence="6 7" key="1">
    <citation type="submission" date="2019-10" db="EMBL/GenBank/DDBJ databases">
        <title>New species of Slilvanegrellaceae.</title>
        <authorList>
            <person name="Pitt A."/>
            <person name="Hahn M.W."/>
        </authorList>
    </citation>
    <scope>NUCLEOTIDE SEQUENCE [LARGE SCALE GENOMIC DNA]</scope>
    <source>
        <strain evidence="6 7">SP-Ram-0.45-NSY-1</strain>
    </source>
</reference>
<dbReference type="PROSITE" id="PS00675">
    <property type="entry name" value="SIGMA54_INTERACT_1"/>
    <property type="match status" value="1"/>
</dbReference>
<dbReference type="SMART" id="SM00448">
    <property type="entry name" value="REC"/>
    <property type="match status" value="1"/>
</dbReference>
<keyword evidence="2" id="KW-0067">ATP-binding</keyword>
<gene>
    <name evidence="6" type="ORF">GCL60_04580</name>
</gene>
<dbReference type="PROSITE" id="PS50110">
    <property type="entry name" value="RESPONSE_REGULATORY"/>
    <property type="match status" value="1"/>
</dbReference>
<dbReference type="Gene3D" id="3.40.50.300">
    <property type="entry name" value="P-loop containing nucleotide triphosphate hydrolases"/>
    <property type="match status" value="1"/>
</dbReference>
<dbReference type="Pfam" id="PF00158">
    <property type="entry name" value="Sigma54_activat"/>
    <property type="match status" value="1"/>
</dbReference>
<dbReference type="Pfam" id="PF25601">
    <property type="entry name" value="AAA_lid_14"/>
    <property type="match status" value="1"/>
</dbReference>
<dbReference type="GO" id="GO:0006355">
    <property type="term" value="P:regulation of DNA-templated transcription"/>
    <property type="evidence" value="ECO:0007669"/>
    <property type="project" value="InterPro"/>
</dbReference>
<feature type="domain" description="Sigma-54 factor interaction" evidence="4">
    <location>
        <begin position="167"/>
        <end position="387"/>
    </location>
</feature>
<evidence type="ECO:0000256" key="3">
    <source>
        <dbReference type="PROSITE-ProRule" id="PRU00169"/>
    </source>
</evidence>
<feature type="domain" description="Response regulatory" evidence="5">
    <location>
        <begin position="19"/>
        <end position="141"/>
    </location>
</feature>
<dbReference type="EMBL" id="WFLM01000002">
    <property type="protein sequence ID" value="KAB8039536.1"/>
    <property type="molecule type" value="Genomic_DNA"/>
</dbReference>
<protein>
    <submittedName>
        <fullName evidence="6">Response regulator</fullName>
    </submittedName>
</protein>
<dbReference type="GO" id="GO:0005524">
    <property type="term" value="F:ATP binding"/>
    <property type="evidence" value="ECO:0007669"/>
    <property type="project" value="UniProtKB-KW"/>
</dbReference>
<accession>A0A6N6VXS3</accession>
<organism evidence="6 7">
    <name type="scientific">Silvanigrella paludirubra</name>
    <dbReference type="NCBI Taxonomy" id="2499159"/>
    <lineage>
        <taxon>Bacteria</taxon>
        <taxon>Pseudomonadati</taxon>
        <taxon>Bdellovibrionota</taxon>
        <taxon>Oligoflexia</taxon>
        <taxon>Silvanigrellales</taxon>
        <taxon>Silvanigrellaceae</taxon>
        <taxon>Silvanigrella</taxon>
    </lineage>
</organism>